<protein>
    <submittedName>
        <fullName evidence="4">Undecaprenyl-phosphate galactose phosphotransferase</fullName>
        <ecNumber evidence="4">2.7.8.6</ecNumber>
    </submittedName>
</protein>
<dbReference type="eggNOG" id="COG2148">
    <property type="taxonomic scope" value="Bacteria"/>
</dbReference>
<feature type="domain" description="Bacterial sugar transferase" evidence="3">
    <location>
        <begin position="147"/>
        <end position="219"/>
    </location>
</feature>
<comment type="similarity">
    <text evidence="1">Belongs to the bacterial sugar transferase family.</text>
</comment>
<evidence type="ECO:0000256" key="1">
    <source>
        <dbReference type="ARBA" id="ARBA00006464"/>
    </source>
</evidence>
<dbReference type="AlphaFoldDB" id="A1ZS92"/>
<keyword evidence="2" id="KW-0812">Transmembrane</keyword>
<keyword evidence="2" id="KW-1133">Transmembrane helix</keyword>
<dbReference type="EMBL" id="AAWS01000030">
    <property type="protein sequence ID" value="EAY26815.1"/>
    <property type="molecule type" value="Genomic_DNA"/>
</dbReference>
<comment type="caution">
    <text evidence="4">The sequence shown here is derived from an EMBL/GenBank/DDBJ whole genome shotgun (WGS) entry which is preliminary data.</text>
</comment>
<keyword evidence="4" id="KW-0808">Transferase</keyword>
<dbReference type="PANTHER" id="PTHR30576:SF0">
    <property type="entry name" value="UNDECAPRENYL-PHOSPHATE N-ACETYLGALACTOSAMINYL 1-PHOSPHATE TRANSFERASE-RELATED"/>
    <property type="match status" value="1"/>
</dbReference>
<dbReference type="Proteomes" id="UP000004095">
    <property type="component" value="Unassembled WGS sequence"/>
</dbReference>
<accession>A1ZS92</accession>
<organism evidence="4 5">
    <name type="scientific">Microscilla marina ATCC 23134</name>
    <dbReference type="NCBI Taxonomy" id="313606"/>
    <lineage>
        <taxon>Bacteria</taxon>
        <taxon>Pseudomonadati</taxon>
        <taxon>Bacteroidota</taxon>
        <taxon>Cytophagia</taxon>
        <taxon>Cytophagales</taxon>
        <taxon>Microscillaceae</taxon>
        <taxon>Microscilla</taxon>
    </lineage>
</organism>
<proteinExistence type="inferred from homology"/>
<dbReference type="PANTHER" id="PTHR30576">
    <property type="entry name" value="COLANIC BIOSYNTHESIS UDP-GLUCOSE LIPID CARRIER TRANSFERASE"/>
    <property type="match status" value="1"/>
</dbReference>
<evidence type="ECO:0000259" key="3">
    <source>
        <dbReference type="Pfam" id="PF02397"/>
    </source>
</evidence>
<sequence length="392" mass="44868">MKTSTLLYINPNKQETFAFQANLGQDYKIVHFKDLDSLHRSSSRVIREADVCICAVHESIIEFTGFLSKIRREYSKQQLPVLFIYPEYLSDSPLFQHVPTGVNDILSDELSYKMLKLRINSLLKKKSYNDLNAQPKASTKKHVNFFKRAFDIVAAGSALLLLSPILLLVAIIIRLESKGNPLYTSKRVGTNYKVFPLLKFRSMYQDADQRLEELKHLNQYKAPAKKEKAKTEMKNCADCVLKKCACQQPLWTDEGVVCEKVKSEVEEKEDEAVFMKLAKDPRITKVGAFIRKTSIDEIPQLFNVLRGDMSLVGNRPLPLYEAEKLTKDQTIQRFDAPAGITGLWQVTKRGKADMSTEERIALDNEYAQKHSFMMDMKIILKTFPALLQSEKV</sequence>
<dbReference type="EC" id="2.7.8.6" evidence="4"/>
<keyword evidence="2" id="KW-0472">Membrane</keyword>
<dbReference type="RefSeq" id="WP_002700338.1">
    <property type="nucleotide sequence ID" value="NZ_AAWS01000030.1"/>
</dbReference>
<dbReference type="InterPro" id="IPR003362">
    <property type="entry name" value="Bact_transf"/>
</dbReference>
<feature type="transmembrane region" description="Helical" evidence="2">
    <location>
        <begin position="149"/>
        <end position="173"/>
    </location>
</feature>
<dbReference type="GO" id="GO:0047360">
    <property type="term" value="F:undecaprenyl-phosphate galactose phosphotransferase activity"/>
    <property type="evidence" value="ECO:0007669"/>
    <property type="project" value="UniProtKB-EC"/>
</dbReference>
<keyword evidence="5" id="KW-1185">Reference proteome</keyword>
<gene>
    <name evidence="4" type="ORF">M23134_00781</name>
</gene>
<evidence type="ECO:0000313" key="4">
    <source>
        <dbReference type="EMBL" id="EAY26815.1"/>
    </source>
</evidence>
<evidence type="ECO:0000256" key="2">
    <source>
        <dbReference type="SAM" id="Phobius"/>
    </source>
</evidence>
<dbReference type="Pfam" id="PF02397">
    <property type="entry name" value="Bac_transf"/>
    <property type="match status" value="2"/>
</dbReference>
<name>A1ZS92_MICM2</name>
<feature type="domain" description="Bacterial sugar transferase" evidence="3">
    <location>
        <begin position="258"/>
        <end position="387"/>
    </location>
</feature>
<reference evidence="4 5" key="1">
    <citation type="submission" date="2007-01" db="EMBL/GenBank/DDBJ databases">
        <authorList>
            <person name="Haygood M."/>
            <person name="Podell S."/>
            <person name="Anderson C."/>
            <person name="Hopkinson B."/>
            <person name="Roe K."/>
            <person name="Barbeau K."/>
            <person name="Gaasterland T."/>
            <person name="Ferriera S."/>
            <person name="Johnson J."/>
            <person name="Kravitz S."/>
            <person name="Beeson K."/>
            <person name="Sutton G."/>
            <person name="Rogers Y.-H."/>
            <person name="Friedman R."/>
            <person name="Frazier M."/>
            <person name="Venter J.C."/>
        </authorList>
    </citation>
    <scope>NUCLEOTIDE SEQUENCE [LARGE SCALE GENOMIC DNA]</scope>
    <source>
        <strain evidence="4 5">ATCC 23134</strain>
    </source>
</reference>
<evidence type="ECO:0000313" key="5">
    <source>
        <dbReference type="Proteomes" id="UP000004095"/>
    </source>
</evidence>